<dbReference type="AlphaFoldDB" id="A0A1C4CHU5"/>
<feature type="signal peptide" evidence="2">
    <location>
        <begin position="1"/>
        <end position="20"/>
    </location>
</feature>
<dbReference type="RefSeq" id="WP_089710770.1">
    <property type="nucleotide sequence ID" value="NZ_FMAR01000004.1"/>
</dbReference>
<evidence type="ECO:0000313" key="3">
    <source>
        <dbReference type="EMBL" id="SCC18616.1"/>
    </source>
</evidence>
<gene>
    <name evidence="3" type="ORF">GA0116948_104130</name>
</gene>
<dbReference type="OrthoDB" id="788168at2"/>
<evidence type="ECO:0000256" key="1">
    <source>
        <dbReference type="SAM" id="MobiDB-lite"/>
    </source>
</evidence>
<name>A0A1C4CHU5_9BACT</name>
<sequence length="333" mass="38298">MTKKFSSLLLLLCLSLQALHAQKLLPQDEKALRRSQDTLQKVADQMLHGLNDNIKQNALEAFIPKLVRALKTNNSFYFPFDSLQTISIKYPKDSTFRIFTWLQETDNGFFQHHGAIQLNTPDGSLKLFALIDSSDAIVNRDTITSNKAWYGCLYYNIVQTHFFNQEYYTLLGWDGNNPRSQKKLLEMLTFKNGQPVFGGPYFSFEEDTVKRPTQNRFFLEYKKEAAVMLNFSADMDEIVFDHLISEINEPSKKFTYVPDMDYEAFKWKGGKWVHIDKIFHDALPNGKPPIPVPLDMKSKDNTHIQSEEEVQAQKAAEAAAQQPATKKKPGKKQ</sequence>
<dbReference type="Proteomes" id="UP000242818">
    <property type="component" value="Unassembled WGS sequence"/>
</dbReference>
<accession>A0A1C4CHU5</accession>
<feature type="region of interest" description="Disordered" evidence="1">
    <location>
        <begin position="289"/>
        <end position="333"/>
    </location>
</feature>
<keyword evidence="2" id="KW-0732">Signal</keyword>
<proteinExistence type="predicted"/>
<evidence type="ECO:0000256" key="2">
    <source>
        <dbReference type="SAM" id="SignalP"/>
    </source>
</evidence>
<evidence type="ECO:0000313" key="4">
    <source>
        <dbReference type="Proteomes" id="UP000242818"/>
    </source>
</evidence>
<dbReference type="EMBL" id="FMAR01000004">
    <property type="protein sequence ID" value="SCC18616.1"/>
    <property type="molecule type" value="Genomic_DNA"/>
</dbReference>
<dbReference type="STRING" id="1335309.GA0116948_104130"/>
<feature type="chain" id="PRO_5008689917" evidence="2">
    <location>
        <begin position="21"/>
        <end position="333"/>
    </location>
</feature>
<feature type="compositionally biased region" description="Basic and acidic residues" evidence="1">
    <location>
        <begin position="296"/>
        <end position="306"/>
    </location>
</feature>
<organism evidence="3 4">
    <name type="scientific">Chitinophaga costaii</name>
    <dbReference type="NCBI Taxonomy" id="1335309"/>
    <lineage>
        <taxon>Bacteria</taxon>
        <taxon>Pseudomonadati</taxon>
        <taxon>Bacteroidota</taxon>
        <taxon>Chitinophagia</taxon>
        <taxon>Chitinophagales</taxon>
        <taxon>Chitinophagaceae</taxon>
        <taxon>Chitinophaga</taxon>
    </lineage>
</organism>
<keyword evidence="4" id="KW-1185">Reference proteome</keyword>
<feature type="compositionally biased region" description="Low complexity" evidence="1">
    <location>
        <begin position="312"/>
        <end position="324"/>
    </location>
</feature>
<protein>
    <submittedName>
        <fullName evidence="3">Uncharacterized protein</fullName>
    </submittedName>
</protein>
<reference evidence="3 4" key="1">
    <citation type="submission" date="2016-08" db="EMBL/GenBank/DDBJ databases">
        <authorList>
            <person name="Seilhamer J.J."/>
        </authorList>
    </citation>
    <scope>NUCLEOTIDE SEQUENCE [LARGE SCALE GENOMIC DNA]</scope>
    <source>
        <strain evidence="3 4">A37T2</strain>
    </source>
</reference>